<reference evidence="2 3" key="1">
    <citation type="submission" date="2017-03" db="EMBL/GenBank/DDBJ databases">
        <title>Widespread Adenine N6-methylation of Active Genes in Fungi.</title>
        <authorList>
            <consortium name="DOE Joint Genome Institute"/>
            <person name="Mondo S.J."/>
            <person name="Dannebaum R.O."/>
            <person name="Kuo R.C."/>
            <person name="Louie K.B."/>
            <person name="Bewick A.J."/>
            <person name="Labutti K."/>
            <person name="Haridas S."/>
            <person name="Kuo A."/>
            <person name="Salamov A."/>
            <person name="Ahrendt S.R."/>
            <person name="Lau R."/>
            <person name="Bowen B.P."/>
            <person name="Lipzen A."/>
            <person name="Sullivan W."/>
            <person name="Andreopoulos W.B."/>
            <person name="Clum A."/>
            <person name="Lindquist E."/>
            <person name="Daum C."/>
            <person name="Northen T.R."/>
            <person name="Ramamoorthy G."/>
            <person name="Schmitz R.J."/>
            <person name="Gryganskyi A."/>
            <person name="Culley D."/>
            <person name="Magnuson J."/>
            <person name="James T.Y."/>
            <person name="O'Malley M.A."/>
            <person name="Stajich J.E."/>
            <person name="Spatafora J.W."/>
            <person name="Visel A."/>
            <person name="Grigoriev I.V."/>
        </authorList>
    </citation>
    <scope>NUCLEOTIDE SEQUENCE [LARGE SCALE GENOMIC DNA]</scope>
    <source>
        <strain evidence="2 3">NRRL Y-17943</strain>
    </source>
</reference>
<feature type="compositionally biased region" description="Polar residues" evidence="1">
    <location>
        <begin position="667"/>
        <end position="676"/>
    </location>
</feature>
<accession>A0A1Y1U9G1</accession>
<feature type="region of interest" description="Disordered" evidence="1">
    <location>
        <begin position="468"/>
        <end position="631"/>
    </location>
</feature>
<feature type="compositionally biased region" description="Polar residues" evidence="1">
    <location>
        <begin position="520"/>
        <end position="542"/>
    </location>
</feature>
<gene>
    <name evidence="2" type="ORF">BD324DRAFT_634430</name>
</gene>
<dbReference type="InParanoid" id="A0A1Y1U9G1"/>
<dbReference type="OrthoDB" id="2565094at2759"/>
<feature type="compositionally biased region" description="Basic and acidic residues" evidence="1">
    <location>
        <begin position="52"/>
        <end position="75"/>
    </location>
</feature>
<feature type="region of interest" description="Disordered" evidence="1">
    <location>
        <begin position="645"/>
        <end position="749"/>
    </location>
</feature>
<feature type="compositionally biased region" description="Basic and acidic residues" evidence="1">
    <location>
        <begin position="562"/>
        <end position="571"/>
    </location>
</feature>
<feature type="region of interest" description="Disordered" evidence="1">
    <location>
        <begin position="131"/>
        <end position="220"/>
    </location>
</feature>
<feature type="compositionally biased region" description="Polar residues" evidence="1">
    <location>
        <begin position="145"/>
        <end position="160"/>
    </location>
</feature>
<evidence type="ECO:0000313" key="3">
    <source>
        <dbReference type="Proteomes" id="UP000193218"/>
    </source>
</evidence>
<sequence>MLSSTSISRLMDSSRVMWGYLLVFALGYGVANIRRLVGSGMFQKTLDLPSAHSDHPLSEKEDRSEATQDPLDDRPASQLDTSPIRAEANPQNGEISADSAPSTVNESVEPASTKLWADDNDWGQSVTLRSVAPPNVEDSRIGDHNATSDQQTLPSVNKSETFIEEDDGGWGLPAGTDRSTDRPCSQSARGHIVPTQIKSKSKHRASSPEKQPGRWSRTSAKSEHDLCPICVRPVHPKHLQEHNRDFHPAGTTAPRGTAIAETKCQVCLMELPSSLELRKHVDANHSWAYLCSSHLVRFRDAQLALEHYRDVHYAHGVTFNTIEVFLGSKSCLATTSRPDAAHSSSSAWPTVANAQRAADDATKSANPNPSSLAQAEDVLSIIPSFGLPSQASSLYLTGSSAKTAAMDQPEPATAPLTCMNCQKVFPDHPDLARHALYPCTRFTASYLEQQHSYTNNHGFSHSHFMTSSQFTDQDNQDLSNSYASLPSEGVDTPILTPGGSSSTSNDELSIISPDPLQYPSLGSATDSATAHNLSSTVPSEASFSDEPSETFPDEMSNPTGKTPDDLQRDEFTSSNRWDTGPPSFIPPPHCRADQSDVTSAMARRQQFHPGRGVPDIPYEQRPPQTRWRRPGEQDQLLGTGIEVQIPSFGLPGKGEEFHPFGPPAQSPAVSQTVSHQSSTRASDASGSSTTNGLSLSHAPSSASTPVSPQNPRNSLSRDTSSKLILGTSRSWSSDASQPMPALPNDLRHLTSLGAPSEANARPLNLERNLRDIAAGAPTRSKHGHAQSNRSSKKIPKTVVQPIFDSGWESVTVQPSIRGKGGKVTSDSAWGGTLYPSAGDGDDQYGGW</sequence>
<dbReference type="GeneID" id="33558536"/>
<comment type="caution">
    <text evidence="2">The sequence shown here is derived from an EMBL/GenBank/DDBJ whole genome shotgun (WGS) entry which is preliminary data.</text>
</comment>
<protein>
    <submittedName>
        <fullName evidence="2">Uncharacterized protein</fullName>
    </submittedName>
</protein>
<feature type="region of interest" description="Disordered" evidence="1">
    <location>
        <begin position="50"/>
        <end position="119"/>
    </location>
</feature>
<feature type="compositionally biased region" description="Low complexity" evidence="1">
    <location>
        <begin position="677"/>
        <end position="696"/>
    </location>
</feature>
<evidence type="ECO:0000313" key="2">
    <source>
        <dbReference type="EMBL" id="ORX34668.1"/>
    </source>
</evidence>
<name>A0A1Y1U9G1_9TREE</name>
<feature type="region of interest" description="Disordered" evidence="1">
    <location>
        <begin position="339"/>
        <end position="371"/>
    </location>
</feature>
<evidence type="ECO:0000256" key="1">
    <source>
        <dbReference type="SAM" id="MobiDB-lite"/>
    </source>
</evidence>
<feature type="compositionally biased region" description="Polar residues" evidence="1">
    <location>
        <begin position="89"/>
        <end position="106"/>
    </location>
</feature>
<dbReference type="EMBL" id="NBSH01000013">
    <property type="protein sequence ID" value="ORX34668.1"/>
    <property type="molecule type" value="Genomic_DNA"/>
</dbReference>
<feature type="compositionally biased region" description="Polar residues" evidence="1">
    <location>
        <begin position="697"/>
        <end position="736"/>
    </location>
</feature>
<proteinExistence type="predicted"/>
<feature type="compositionally biased region" description="Polar residues" evidence="1">
    <location>
        <begin position="498"/>
        <end position="507"/>
    </location>
</feature>
<dbReference type="RefSeq" id="XP_021868910.1">
    <property type="nucleotide sequence ID" value="XM_022016727.1"/>
</dbReference>
<dbReference type="AlphaFoldDB" id="A0A1Y1U9G1"/>
<organism evidence="2 3">
    <name type="scientific">Kockovaella imperatae</name>
    <dbReference type="NCBI Taxonomy" id="4999"/>
    <lineage>
        <taxon>Eukaryota</taxon>
        <taxon>Fungi</taxon>
        <taxon>Dikarya</taxon>
        <taxon>Basidiomycota</taxon>
        <taxon>Agaricomycotina</taxon>
        <taxon>Tremellomycetes</taxon>
        <taxon>Tremellales</taxon>
        <taxon>Cuniculitremaceae</taxon>
        <taxon>Kockovaella</taxon>
    </lineage>
</organism>
<keyword evidence="3" id="KW-1185">Reference proteome</keyword>
<feature type="compositionally biased region" description="Polar residues" evidence="1">
    <location>
        <begin position="468"/>
        <end position="484"/>
    </location>
</feature>
<feature type="compositionally biased region" description="Polar residues" evidence="1">
    <location>
        <begin position="339"/>
        <end position="348"/>
    </location>
</feature>
<feature type="region of interest" description="Disordered" evidence="1">
    <location>
        <begin position="817"/>
        <end position="847"/>
    </location>
</feature>
<dbReference type="Proteomes" id="UP000193218">
    <property type="component" value="Unassembled WGS sequence"/>
</dbReference>